<organism evidence="4 5">
    <name type="scientific">Brevibacillus antibioticus</name>
    <dbReference type="NCBI Taxonomy" id="2570228"/>
    <lineage>
        <taxon>Bacteria</taxon>
        <taxon>Bacillati</taxon>
        <taxon>Bacillota</taxon>
        <taxon>Bacilli</taxon>
        <taxon>Bacillales</taxon>
        <taxon>Paenibacillaceae</taxon>
        <taxon>Brevibacillus</taxon>
    </lineage>
</organism>
<proteinExistence type="predicted"/>
<dbReference type="PROSITE" id="PS50075">
    <property type="entry name" value="CARRIER"/>
    <property type="match status" value="1"/>
</dbReference>
<sequence>MTSSKKLGSIVPFNELFYKNCFYNSLFPIINSFGKIVDYFMINDIFIYKSDDANSILLNCEIKECKQIDQILMDIGVGWEKTFRCENLAGNIERAISNDRPVIVWIDPYYLSIRKDTYEKTHMAHTILVYGYDHDKQIYTIIEHRNRENLYYQEYEISYQELEDAYLGYLERFASEAYDTYYEFFGHTERQVQMIQDKTANTQTMVRNLLIQQENVKKGLEDLVSFVETFEIAIADEWFLQSYVNELLAGINQIITAKQVEKYRLDKLLVTDEQSKQSLDDILACWLYVRSVVAKYLFSSSFKPEAFETALEKLLQLPELEQNYFQSLTSFKVVNLMRSATIEAKIIELIQTYCGLDLPVEEVSLQCDLGLYGFNSLQAIKVIVAIEEEYNIEINPEELAVASLNTLEEIIQFIEQKIATA</sequence>
<evidence type="ECO:0000259" key="3">
    <source>
        <dbReference type="PROSITE" id="PS50075"/>
    </source>
</evidence>
<dbReference type="EMBL" id="SZNK01000001">
    <property type="protein sequence ID" value="TKI55081.1"/>
    <property type="molecule type" value="Genomic_DNA"/>
</dbReference>
<dbReference type="Gene3D" id="1.10.1200.10">
    <property type="entry name" value="ACP-like"/>
    <property type="match status" value="1"/>
</dbReference>
<evidence type="ECO:0000313" key="5">
    <source>
        <dbReference type="Proteomes" id="UP000307841"/>
    </source>
</evidence>
<accession>A0A4U2Y788</accession>
<dbReference type="SUPFAM" id="SSF47336">
    <property type="entry name" value="ACP-like"/>
    <property type="match status" value="1"/>
</dbReference>
<reference evidence="4 5" key="1">
    <citation type="submission" date="2019-04" db="EMBL/GenBank/DDBJ databases">
        <title>Whole genome sequencing of Brevibacillus sp. TGS2-1.</title>
        <authorList>
            <person name="Choi A."/>
        </authorList>
    </citation>
    <scope>NUCLEOTIDE SEQUENCE [LARGE SCALE GENOMIC DNA]</scope>
    <source>
        <strain evidence="4 5">TGS2-1</strain>
    </source>
</reference>
<gene>
    <name evidence="4" type="ORF">E8L90_06200</name>
</gene>
<keyword evidence="1" id="KW-0596">Phosphopantetheine</keyword>
<dbReference type="Pfam" id="PF00550">
    <property type="entry name" value="PP-binding"/>
    <property type="match status" value="1"/>
</dbReference>
<dbReference type="Proteomes" id="UP000307841">
    <property type="component" value="Unassembled WGS sequence"/>
</dbReference>
<evidence type="ECO:0000313" key="4">
    <source>
        <dbReference type="EMBL" id="TKI55081.1"/>
    </source>
</evidence>
<protein>
    <recommendedName>
        <fullName evidence="3">Carrier domain-containing protein</fullName>
    </recommendedName>
</protein>
<name>A0A4U2Y788_9BACL</name>
<dbReference type="InterPro" id="IPR026935">
    <property type="entry name" value="BtrH_N"/>
</dbReference>
<dbReference type="InterPro" id="IPR006162">
    <property type="entry name" value="Ppantetheine_attach_site"/>
</dbReference>
<feature type="domain" description="Carrier" evidence="3">
    <location>
        <begin position="340"/>
        <end position="418"/>
    </location>
</feature>
<dbReference type="InterPro" id="IPR036736">
    <property type="entry name" value="ACP-like_sf"/>
</dbReference>
<keyword evidence="2" id="KW-0597">Phosphoprotein</keyword>
<dbReference type="PROSITE" id="PS00012">
    <property type="entry name" value="PHOSPHOPANTETHEINE"/>
    <property type="match status" value="1"/>
</dbReference>
<keyword evidence="5" id="KW-1185">Reference proteome</keyword>
<dbReference type="Pfam" id="PF14399">
    <property type="entry name" value="BtrH_N"/>
    <property type="match status" value="1"/>
</dbReference>
<evidence type="ECO:0000256" key="1">
    <source>
        <dbReference type="ARBA" id="ARBA00022450"/>
    </source>
</evidence>
<dbReference type="InterPro" id="IPR009081">
    <property type="entry name" value="PP-bd_ACP"/>
</dbReference>
<dbReference type="AlphaFoldDB" id="A0A4U2Y788"/>
<comment type="caution">
    <text evidence="4">The sequence shown here is derived from an EMBL/GenBank/DDBJ whole genome shotgun (WGS) entry which is preliminary data.</text>
</comment>
<dbReference type="Gene3D" id="3.90.70.10">
    <property type="entry name" value="Cysteine proteinases"/>
    <property type="match status" value="1"/>
</dbReference>
<evidence type="ECO:0000256" key="2">
    <source>
        <dbReference type="ARBA" id="ARBA00022553"/>
    </source>
</evidence>